<accession>A0A3Q9BRF6</accession>
<dbReference type="EMBL" id="CP034464">
    <property type="protein sequence ID" value="AZP11970.1"/>
    <property type="molecule type" value="Genomic_DNA"/>
</dbReference>
<evidence type="ECO:0000313" key="8">
    <source>
        <dbReference type="EMBL" id="AZP11970.1"/>
    </source>
</evidence>
<reference evidence="8 9" key="1">
    <citation type="journal article" date="2011" name="Int. J. Syst. Evol. Microbiol.">
        <title>Description of Undibacterium oligocarboniphilum sp. nov., isolated from purified water, and Undibacterium pigrum strain CCUG 49012 as the type strain of Undibacterium parvum sp. nov., and emended descriptions of the genus Undibacterium and the species Undibacterium pigrum.</title>
        <authorList>
            <person name="Eder W."/>
            <person name="Wanner G."/>
            <person name="Ludwig W."/>
            <person name="Busse H.J."/>
            <person name="Ziemke-Kageler F."/>
            <person name="Lang E."/>
        </authorList>
    </citation>
    <scope>NUCLEOTIDE SEQUENCE [LARGE SCALE GENOMIC DNA]</scope>
    <source>
        <strain evidence="8 9">DSM 23061</strain>
    </source>
</reference>
<keyword evidence="3 6" id="KW-0479">Metal-binding</keyword>
<dbReference type="PROSITE" id="PS50903">
    <property type="entry name" value="RUBREDOXIN_LIKE"/>
    <property type="match status" value="1"/>
</dbReference>
<dbReference type="PANTHER" id="PTHR47627">
    <property type="entry name" value="RUBREDOXIN"/>
    <property type="match status" value="1"/>
</dbReference>
<dbReference type="KEGG" id="upv:EJN92_08100"/>
<sequence length="57" mass="6277">MSVYQCPECGYQYDEALGEPHEGYAPGTLWDSIPDSFCCPSCAVRDKADFEIVPVVS</sequence>
<evidence type="ECO:0000256" key="1">
    <source>
        <dbReference type="ARBA" id="ARBA00001965"/>
    </source>
</evidence>
<dbReference type="Gene3D" id="2.20.28.10">
    <property type="match status" value="1"/>
</dbReference>
<keyword evidence="5 6" id="KW-0408">Iron</keyword>
<evidence type="ECO:0000256" key="6">
    <source>
        <dbReference type="RuleBase" id="RU003820"/>
    </source>
</evidence>
<dbReference type="InterPro" id="IPR050526">
    <property type="entry name" value="Rubredoxin_ET"/>
</dbReference>
<evidence type="ECO:0000256" key="5">
    <source>
        <dbReference type="ARBA" id="ARBA00023004"/>
    </source>
</evidence>
<dbReference type="GO" id="GO:0009055">
    <property type="term" value="F:electron transfer activity"/>
    <property type="evidence" value="ECO:0007669"/>
    <property type="project" value="TreeGrafter"/>
</dbReference>
<dbReference type="RefSeq" id="WP_126127352.1">
    <property type="nucleotide sequence ID" value="NZ_CP034464.1"/>
</dbReference>
<dbReference type="InterPro" id="IPR024934">
    <property type="entry name" value="Rubredoxin-like_dom"/>
</dbReference>
<feature type="domain" description="Rubredoxin-like" evidence="7">
    <location>
        <begin position="1"/>
        <end position="53"/>
    </location>
</feature>
<keyword evidence="4 6" id="KW-0249">Electron transport</keyword>
<comment type="similarity">
    <text evidence="6">Belongs to the rubredoxin family.</text>
</comment>
<dbReference type="CDD" id="cd00730">
    <property type="entry name" value="rubredoxin"/>
    <property type="match status" value="1"/>
</dbReference>
<dbReference type="GO" id="GO:0005506">
    <property type="term" value="F:iron ion binding"/>
    <property type="evidence" value="ECO:0007669"/>
    <property type="project" value="UniProtKB-UniRule"/>
</dbReference>
<evidence type="ECO:0000256" key="3">
    <source>
        <dbReference type="ARBA" id="ARBA00022723"/>
    </source>
</evidence>
<evidence type="ECO:0000256" key="2">
    <source>
        <dbReference type="ARBA" id="ARBA00022448"/>
    </source>
</evidence>
<organism evidence="8 9">
    <name type="scientific">Undibacterium parvum</name>
    <dbReference type="NCBI Taxonomy" id="401471"/>
    <lineage>
        <taxon>Bacteria</taxon>
        <taxon>Pseudomonadati</taxon>
        <taxon>Pseudomonadota</taxon>
        <taxon>Betaproteobacteria</taxon>
        <taxon>Burkholderiales</taxon>
        <taxon>Oxalobacteraceae</taxon>
        <taxon>Undibacterium</taxon>
    </lineage>
</organism>
<evidence type="ECO:0000313" key="9">
    <source>
        <dbReference type="Proteomes" id="UP000275663"/>
    </source>
</evidence>
<evidence type="ECO:0000259" key="7">
    <source>
        <dbReference type="PROSITE" id="PS50903"/>
    </source>
</evidence>
<dbReference type="GO" id="GO:0043448">
    <property type="term" value="P:alkane catabolic process"/>
    <property type="evidence" value="ECO:0007669"/>
    <property type="project" value="TreeGrafter"/>
</dbReference>
<dbReference type="AlphaFoldDB" id="A0A3Q9BRF6"/>
<keyword evidence="9" id="KW-1185">Reference proteome</keyword>
<dbReference type="Pfam" id="PF00301">
    <property type="entry name" value="Rubredoxin"/>
    <property type="match status" value="1"/>
</dbReference>
<dbReference type="PANTHER" id="PTHR47627:SF1">
    <property type="entry name" value="RUBREDOXIN-1-RELATED"/>
    <property type="match status" value="1"/>
</dbReference>
<dbReference type="SUPFAM" id="SSF57802">
    <property type="entry name" value="Rubredoxin-like"/>
    <property type="match status" value="1"/>
</dbReference>
<name>A0A3Q9BRF6_9BURK</name>
<proteinExistence type="inferred from homology"/>
<comment type="cofactor">
    <cofactor evidence="1 6">
        <name>Fe(3+)</name>
        <dbReference type="ChEBI" id="CHEBI:29034"/>
    </cofactor>
</comment>
<keyword evidence="2" id="KW-0813">Transport</keyword>
<evidence type="ECO:0000256" key="4">
    <source>
        <dbReference type="ARBA" id="ARBA00022982"/>
    </source>
</evidence>
<protein>
    <recommendedName>
        <fullName evidence="6">Rubredoxin</fullName>
    </recommendedName>
</protein>
<dbReference type="Proteomes" id="UP000275663">
    <property type="component" value="Chromosome"/>
</dbReference>
<dbReference type="InterPro" id="IPR024935">
    <property type="entry name" value="Rubredoxin_dom"/>
</dbReference>
<dbReference type="OrthoDB" id="9800607at2"/>
<gene>
    <name evidence="8" type="ORF">EJN92_08100</name>
</gene>
<dbReference type="PRINTS" id="PR00163">
    <property type="entry name" value="RUBREDOXIN"/>
</dbReference>